<gene>
    <name evidence="1" type="ORF">CCMP2556_LOCUS45744</name>
</gene>
<evidence type="ECO:0000313" key="1">
    <source>
        <dbReference type="EMBL" id="CAK9096195.1"/>
    </source>
</evidence>
<keyword evidence="2" id="KW-1185">Reference proteome</keyword>
<name>A0ABP0R6H2_9DINO</name>
<accession>A0ABP0R6H2</accession>
<evidence type="ECO:0000313" key="2">
    <source>
        <dbReference type="Proteomes" id="UP001642484"/>
    </source>
</evidence>
<protein>
    <submittedName>
        <fullName evidence="1">Uncharacterized protein</fullName>
    </submittedName>
</protein>
<proteinExistence type="predicted"/>
<dbReference type="EMBL" id="CAXAMN010025583">
    <property type="protein sequence ID" value="CAK9096195.1"/>
    <property type="molecule type" value="Genomic_DNA"/>
</dbReference>
<reference evidence="1 2" key="1">
    <citation type="submission" date="2024-02" db="EMBL/GenBank/DDBJ databases">
        <authorList>
            <person name="Chen Y."/>
            <person name="Shah S."/>
            <person name="Dougan E. K."/>
            <person name="Thang M."/>
            <person name="Chan C."/>
        </authorList>
    </citation>
    <scope>NUCLEOTIDE SEQUENCE [LARGE SCALE GENOMIC DNA]</scope>
</reference>
<dbReference type="Proteomes" id="UP001642484">
    <property type="component" value="Unassembled WGS sequence"/>
</dbReference>
<comment type="caution">
    <text evidence="1">The sequence shown here is derived from an EMBL/GenBank/DDBJ whole genome shotgun (WGS) entry which is preliminary data.</text>
</comment>
<organism evidence="1 2">
    <name type="scientific">Durusdinium trenchii</name>
    <dbReference type="NCBI Taxonomy" id="1381693"/>
    <lineage>
        <taxon>Eukaryota</taxon>
        <taxon>Sar</taxon>
        <taxon>Alveolata</taxon>
        <taxon>Dinophyceae</taxon>
        <taxon>Suessiales</taxon>
        <taxon>Symbiodiniaceae</taxon>
        <taxon>Durusdinium</taxon>
    </lineage>
</organism>
<sequence length="242" mass="28094">MGQFFGRPTEEAVGQMMWSNESIVKLGFECDDAHWRNIIDRSLLRNNDFFRRRQAPPDPEALPTAEERPLGQVRLLQPPDVTPQEVLSKYAVLCEYLDHNLKMPTTSQLQNCAKNSGLQLSYAVAAPMIKELRLWIMSKAVGQEVMIFDIFGTSISGTLRHWCSEHDNWSARTAERATKRPKTRSERRKRVWSRVLRERSAGPLWHLRNFQFIYIYILNDYQSPLGSRRSLGGVHEFAGFRR</sequence>